<proteinExistence type="predicted"/>
<comment type="caution">
    <text evidence="1">The sequence shown here is derived from an EMBL/GenBank/DDBJ whole genome shotgun (WGS) entry which is preliminary data.</text>
</comment>
<protein>
    <submittedName>
        <fullName evidence="1">Uncharacterized protein</fullName>
    </submittedName>
</protein>
<gene>
    <name evidence="1" type="ORF">O181_016863</name>
</gene>
<accession>A0A9Q3C622</accession>
<keyword evidence="2" id="KW-1185">Reference proteome</keyword>
<reference evidence="1" key="1">
    <citation type="submission" date="2021-03" db="EMBL/GenBank/DDBJ databases">
        <title>Draft genome sequence of rust myrtle Austropuccinia psidii MF-1, a brazilian biotype.</title>
        <authorList>
            <person name="Quecine M.C."/>
            <person name="Pachon D.M.R."/>
            <person name="Bonatelli M.L."/>
            <person name="Correr F.H."/>
            <person name="Franceschini L.M."/>
            <person name="Leite T.F."/>
            <person name="Margarido G.R.A."/>
            <person name="Almeida C.A."/>
            <person name="Ferrarezi J.A."/>
            <person name="Labate C.A."/>
        </authorList>
    </citation>
    <scope>NUCLEOTIDE SEQUENCE</scope>
    <source>
        <strain evidence="1">MF-1</strain>
    </source>
</reference>
<dbReference type="Proteomes" id="UP000765509">
    <property type="component" value="Unassembled WGS sequence"/>
</dbReference>
<dbReference type="EMBL" id="AVOT02004711">
    <property type="protein sequence ID" value="MBW0477148.1"/>
    <property type="molecule type" value="Genomic_DNA"/>
</dbReference>
<evidence type="ECO:0000313" key="2">
    <source>
        <dbReference type="Proteomes" id="UP000765509"/>
    </source>
</evidence>
<evidence type="ECO:0000313" key="1">
    <source>
        <dbReference type="EMBL" id="MBW0477148.1"/>
    </source>
</evidence>
<organism evidence="1 2">
    <name type="scientific">Austropuccinia psidii MF-1</name>
    <dbReference type="NCBI Taxonomy" id="1389203"/>
    <lineage>
        <taxon>Eukaryota</taxon>
        <taxon>Fungi</taxon>
        <taxon>Dikarya</taxon>
        <taxon>Basidiomycota</taxon>
        <taxon>Pucciniomycotina</taxon>
        <taxon>Pucciniomycetes</taxon>
        <taxon>Pucciniales</taxon>
        <taxon>Sphaerophragmiaceae</taxon>
        <taxon>Austropuccinia</taxon>
    </lineage>
</organism>
<sequence length="137" mass="15782">MDQSRYVRRGGGGRVLWEKRKNLALPQPETMTPLLQVLHPIHLDDNQAWSLAPAWRLSEQVGHCSTGRNRSGETDWLFISSCCRYQLLFLKLILLTGKQLRFLVGDAWVTWVRPLDIADSNLRSWPQRGNVVIRNCS</sequence>
<dbReference type="AlphaFoldDB" id="A0A9Q3C622"/>
<name>A0A9Q3C622_9BASI</name>